<dbReference type="Pfam" id="PF02910">
    <property type="entry name" value="Succ_DH_flav_C"/>
    <property type="match status" value="1"/>
</dbReference>
<feature type="active site" description="Proton acceptor" evidence="3">
    <location>
        <position position="270"/>
    </location>
</feature>
<evidence type="ECO:0000313" key="7">
    <source>
        <dbReference type="Proteomes" id="UP000667802"/>
    </source>
</evidence>
<sequence>MSANQSASEQESTAVSNLYLEADVLVIGGGPAGAWAAYKAAVGGVRVVLVDKGYCGSSGATASGGTTVWYVPPEQRETVLANREALGGFLSERSWMERVLDRTHANLYELGNWGYPFPSDEQGKPYYSSLQQGAEYMRLMRKQIKKVGVQILDHCPALELLVDGEGAVAGATGIRRQAGGRWQVRAGAVVIASGGCAFLSKALGCNVLTGDGYLMAAEAGAAMSGMEFSNIYGITPAWSSVTKGAYYRWATFTYEDNTEIESSGDFFERRWVLAKALLNQPVYCSLHKTPEQAQVWMRTIQHNFFLPFDRVGIDPFKQRFPITLRLEGTVRGTGGIQIIDNSCATSVPGLYAVGDAATRELVAGGASGGGSINAAWAMSSGYWAGEAAAKYVVSLGAKAHQRQVRAIGGAGIRSESSQTIAPQEIIRAVQAEVIPYDRNLFRTERGLSDSLERLHSLWRETHHSVASDDEALSAREAAAMVATARWMYSTALARTESRSMHKHEDYPEQDPKQQYRLLSGGLDHVWVKPDRQIASKELIAL</sequence>
<dbReference type="Gene3D" id="3.50.50.60">
    <property type="entry name" value="FAD/NAD(P)-binding domain"/>
    <property type="match status" value="2"/>
</dbReference>
<dbReference type="PRINTS" id="PR00368">
    <property type="entry name" value="FADPNR"/>
</dbReference>
<evidence type="ECO:0000256" key="1">
    <source>
        <dbReference type="ARBA" id="ARBA00022630"/>
    </source>
</evidence>
<evidence type="ECO:0000259" key="5">
    <source>
        <dbReference type="Pfam" id="PF02910"/>
    </source>
</evidence>
<proteinExistence type="predicted"/>
<dbReference type="SUPFAM" id="SSF46977">
    <property type="entry name" value="Succinate dehydrogenase/fumarate reductase flavoprotein C-terminal domain"/>
    <property type="match status" value="1"/>
</dbReference>
<dbReference type="GO" id="GO:0005886">
    <property type="term" value="C:plasma membrane"/>
    <property type="evidence" value="ECO:0007669"/>
    <property type="project" value="TreeGrafter"/>
</dbReference>
<dbReference type="PANTHER" id="PTHR11632:SF51">
    <property type="entry name" value="SUCCINATE DEHYDROGENASE [UBIQUINONE] FLAVOPROTEIN SUBUNIT, MITOCHONDRIAL"/>
    <property type="match status" value="1"/>
</dbReference>
<dbReference type="InterPro" id="IPR015939">
    <property type="entry name" value="Fum_Rdtase/Succ_DH_flav-like_C"/>
</dbReference>
<dbReference type="AlphaFoldDB" id="A0AAP5I8B8"/>
<dbReference type="Gene3D" id="1.20.58.100">
    <property type="entry name" value="Fumarate reductase/succinate dehydrogenase flavoprotein-like, C-terminal domain"/>
    <property type="match status" value="1"/>
</dbReference>
<dbReference type="InterPro" id="IPR037099">
    <property type="entry name" value="Fum_R/Succ_DH_flav-like_C_sf"/>
</dbReference>
<organism evidence="6 7">
    <name type="scientific">Aetokthonos hydrillicola Thurmond2011</name>
    <dbReference type="NCBI Taxonomy" id="2712845"/>
    <lineage>
        <taxon>Bacteria</taxon>
        <taxon>Bacillati</taxon>
        <taxon>Cyanobacteriota</taxon>
        <taxon>Cyanophyceae</taxon>
        <taxon>Nostocales</taxon>
        <taxon>Hapalosiphonaceae</taxon>
        <taxon>Aetokthonos</taxon>
    </lineage>
</organism>
<dbReference type="InterPro" id="IPR030664">
    <property type="entry name" value="SdhA/FrdA/AprA"/>
</dbReference>
<dbReference type="InterPro" id="IPR003953">
    <property type="entry name" value="FAD-dep_OxRdtase_2_FAD-bd"/>
</dbReference>
<reference evidence="7" key="1">
    <citation type="journal article" date="2021" name="Science">
        <title>Hunting the eagle killer: A cyanobacterial neurotoxin causes vacuolar myelinopathy.</title>
        <authorList>
            <person name="Breinlinger S."/>
            <person name="Phillips T.J."/>
            <person name="Haram B.N."/>
            <person name="Mares J."/>
            <person name="Martinez Yerena J.A."/>
            <person name="Hrouzek P."/>
            <person name="Sobotka R."/>
            <person name="Henderson W.M."/>
            <person name="Schmieder P."/>
            <person name="Williams S.M."/>
            <person name="Lauderdale J.D."/>
            <person name="Wilde H.D."/>
            <person name="Gerrin W."/>
            <person name="Kust A."/>
            <person name="Washington J.W."/>
            <person name="Wagner C."/>
            <person name="Geier B."/>
            <person name="Liebeke M."/>
            <person name="Enke H."/>
            <person name="Niedermeyer T.H.J."/>
            <person name="Wilde S.B."/>
        </authorList>
    </citation>
    <scope>NUCLEOTIDE SEQUENCE [LARGE SCALE GENOMIC DNA]</scope>
    <source>
        <strain evidence="7">Thurmond2011</strain>
    </source>
</reference>
<feature type="domain" description="Fumarate reductase/succinate dehydrogenase flavoprotein-like C-terminal" evidence="5">
    <location>
        <begin position="439"/>
        <end position="512"/>
    </location>
</feature>
<feature type="domain" description="FAD-dependent oxidoreductase 2 FAD-binding" evidence="4">
    <location>
        <begin position="130"/>
        <end position="228"/>
    </location>
</feature>
<dbReference type="GO" id="GO:0009061">
    <property type="term" value="P:anaerobic respiration"/>
    <property type="evidence" value="ECO:0007669"/>
    <property type="project" value="TreeGrafter"/>
</dbReference>
<evidence type="ECO:0000259" key="4">
    <source>
        <dbReference type="Pfam" id="PF00890"/>
    </source>
</evidence>
<comment type="caution">
    <text evidence="6">The sequence shown here is derived from an EMBL/GenBank/DDBJ whole genome shotgun (WGS) entry which is preliminary data.</text>
</comment>
<dbReference type="InterPro" id="IPR036188">
    <property type="entry name" value="FAD/NAD-bd_sf"/>
</dbReference>
<dbReference type="EMBL" id="JAALHA020000010">
    <property type="protein sequence ID" value="MDR9896873.1"/>
    <property type="molecule type" value="Genomic_DNA"/>
</dbReference>
<dbReference type="RefSeq" id="WP_208343016.1">
    <property type="nucleotide sequence ID" value="NZ_CAWQFN010000243.1"/>
</dbReference>
<dbReference type="PRINTS" id="PR00411">
    <property type="entry name" value="PNDRDTASEI"/>
</dbReference>
<evidence type="ECO:0000256" key="3">
    <source>
        <dbReference type="PIRSR" id="PIRSR000171-1"/>
    </source>
</evidence>
<keyword evidence="7" id="KW-1185">Reference proteome</keyword>
<keyword evidence="1" id="KW-0285">Flavoprotein</keyword>
<dbReference type="SUPFAM" id="SSF51905">
    <property type="entry name" value="FAD/NAD(P)-binding domain"/>
    <property type="match status" value="1"/>
</dbReference>
<dbReference type="GO" id="GO:0009055">
    <property type="term" value="F:electron transfer activity"/>
    <property type="evidence" value="ECO:0007669"/>
    <property type="project" value="TreeGrafter"/>
</dbReference>
<evidence type="ECO:0000256" key="2">
    <source>
        <dbReference type="ARBA" id="ARBA00023002"/>
    </source>
</evidence>
<accession>A0AAP5I8B8</accession>
<dbReference type="GO" id="GO:0000104">
    <property type="term" value="F:succinate dehydrogenase activity"/>
    <property type="evidence" value="ECO:0007669"/>
    <property type="project" value="TreeGrafter"/>
</dbReference>
<name>A0AAP5I8B8_9CYAN</name>
<feature type="domain" description="FAD-dependent oxidoreductase 2 FAD-binding" evidence="4">
    <location>
        <begin position="23"/>
        <end position="123"/>
    </location>
</feature>
<keyword evidence="2" id="KW-0560">Oxidoreductase</keyword>
<gene>
    <name evidence="6" type="ORF">G7B40_020220</name>
</gene>
<dbReference type="PANTHER" id="PTHR11632">
    <property type="entry name" value="SUCCINATE DEHYDROGENASE 2 FLAVOPROTEIN SUBUNIT"/>
    <property type="match status" value="1"/>
</dbReference>
<dbReference type="Pfam" id="PF00890">
    <property type="entry name" value="FAD_binding_2"/>
    <property type="match status" value="2"/>
</dbReference>
<protein>
    <submittedName>
        <fullName evidence="6">FAD-binding protein</fullName>
    </submittedName>
</protein>
<dbReference type="PIRSF" id="PIRSF000171">
    <property type="entry name" value="SDHA_APRA_LASPO"/>
    <property type="match status" value="1"/>
</dbReference>
<evidence type="ECO:0000313" key="6">
    <source>
        <dbReference type="EMBL" id="MDR9896873.1"/>
    </source>
</evidence>
<dbReference type="GO" id="GO:0050660">
    <property type="term" value="F:flavin adenine dinucleotide binding"/>
    <property type="evidence" value="ECO:0007669"/>
    <property type="project" value="TreeGrafter"/>
</dbReference>
<dbReference type="Proteomes" id="UP000667802">
    <property type="component" value="Unassembled WGS sequence"/>
</dbReference>